<dbReference type="InterPro" id="IPR010987">
    <property type="entry name" value="Glutathione-S-Trfase_C-like"/>
</dbReference>
<dbReference type="SUPFAM" id="SSF52833">
    <property type="entry name" value="Thioredoxin-like"/>
    <property type="match status" value="1"/>
</dbReference>
<evidence type="ECO:0000313" key="4">
    <source>
        <dbReference type="Proteomes" id="UP000245890"/>
    </source>
</evidence>
<evidence type="ECO:0000259" key="2">
    <source>
        <dbReference type="PROSITE" id="PS50405"/>
    </source>
</evidence>
<evidence type="ECO:0000313" key="3">
    <source>
        <dbReference type="EMBL" id="PVX28617.1"/>
    </source>
</evidence>
<dbReference type="CDD" id="cd00570">
    <property type="entry name" value="GST_N_family"/>
    <property type="match status" value="1"/>
</dbReference>
<dbReference type="Gene3D" id="1.20.1050.10">
    <property type="match status" value="1"/>
</dbReference>
<dbReference type="PANTHER" id="PTHR43968:SF6">
    <property type="entry name" value="GLUTATHIONE S-TRANSFERASE OMEGA"/>
    <property type="match status" value="1"/>
</dbReference>
<dbReference type="InterPro" id="IPR004045">
    <property type="entry name" value="Glutathione_S-Trfase_N"/>
</dbReference>
<dbReference type="AlphaFoldDB" id="A0A2U0SB64"/>
<dbReference type="Gene3D" id="3.40.30.10">
    <property type="entry name" value="Glutaredoxin"/>
    <property type="match status" value="1"/>
</dbReference>
<dbReference type="InterPro" id="IPR036249">
    <property type="entry name" value="Thioredoxin-like_sf"/>
</dbReference>
<dbReference type="PROSITE" id="PS50404">
    <property type="entry name" value="GST_NTER"/>
    <property type="match status" value="1"/>
</dbReference>
<comment type="caution">
    <text evidence="3">The sequence shown here is derived from an EMBL/GenBank/DDBJ whole genome shotgun (WGS) entry which is preliminary data.</text>
</comment>
<dbReference type="SUPFAM" id="SSF47616">
    <property type="entry name" value="GST C-terminal domain-like"/>
    <property type="match status" value="1"/>
</dbReference>
<evidence type="ECO:0008006" key="5">
    <source>
        <dbReference type="Google" id="ProtNLM"/>
    </source>
</evidence>
<gene>
    <name evidence="3" type="ORF">DD559_04125</name>
</gene>
<dbReference type="OrthoDB" id="9810080at2"/>
<sequence>MCWFRAAAGRRLSVRSIRAWSPCSTDRARGPGGRHLSLRWQVTIRPGGTQHSRARRIPSFSARLADARGRPSGESFMKLYAVTHSPFAARVSLALRLKGVPYEQAPPPGGSTRSPEYLAINPIGKLPVLVLPDGTAIAESETIIDYLEDSVPQPSLLPAGAQERVRVRNAVRTAESYVVPAALRLFRQMKPETRDAGVVAAELAQLRNGLTLVEHFIDDAAFAVGGKASKADCILLPTVILCTLVGRIFDLPELVAEFPRLSSYVAKARTNPDMGSIWDETEAALRAFLG</sequence>
<name>A0A2U0SB64_9SPHN</name>
<dbReference type="Proteomes" id="UP000245890">
    <property type="component" value="Unassembled WGS sequence"/>
</dbReference>
<dbReference type="GO" id="GO:0005737">
    <property type="term" value="C:cytoplasm"/>
    <property type="evidence" value="ECO:0007669"/>
    <property type="project" value="TreeGrafter"/>
</dbReference>
<dbReference type="SFLD" id="SFLDS00019">
    <property type="entry name" value="Glutathione_Transferase_(cytos"/>
    <property type="match status" value="1"/>
</dbReference>
<dbReference type="SFLD" id="SFLDG00358">
    <property type="entry name" value="Main_(cytGST)"/>
    <property type="match status" value="1"/>
</dbReference>
<feature type="domain" description="GST N-terminal" evidence="1">
    <location>
        <begin position="75"/>
        <end position="155"/>
    </location>
</feature>
<dbReference type="PROSITE" id="PS50405">
    <property type="entry name" value="GST_CTER"/>
    <property type="match status" value="1"/>
</dbReference>
<protein>
    <recommendedName>
        <fullName evidence="5">Glutathione S-transferase family protein</fullName>
    </recommendedName>
</protein>
<dbReference type="Pfam" id="PF13417">
    <property type="entry name" value="GST_N_3"/>
    <property type="match status" value="1"/>
</dbReference>
<keyword evidence="4" id="KW-1185">Reference proteome</keyword>
<dbReference type="PANTHER" id="PTHR43968">
    <property type="match status" value="1"/>
</dbReference>
<feature type="domain" description="GST C-terminal" evidence="2">
    <location>
        <begin position="160"/>
        <end position="287"/>
    </location>
</feature>
<dbReference type="EMBL" id="QENQ01000001">
    <property type="protein sequence ID" value="PVX28617.1"/>
    <property type="molecule type" value="Genomic_DNA"/>
</dbReference>
<proteinExistence type="predicted"/>
<accession>A0A2U0SB64</accession>
<dbReference type="InterPro" id="IPR050983">
    <property type="entry name" value="GST_Omega/HSP26"/>
</dbReference>
<organism evidence="3 4">
    <name type="scientific">Sphingomonas pokkalii</name>
    <dbReference type="NCBI Taxonomy" id="2175090"/>
    <lineage>
        <taxon>Bacteria</taxon>
        <taxon>Pseudomonadati</taxon>
        <taxon>Pseudomonadota</taxon>
        <taxon>Alphaproteobacteria</taxon>
        <taxon>Sphingomonadales</taxon>
        <taxon>Sphingomonadaceae</taxon>
        <taxon>Sphingomonas</taxon>
    </lineage>
</organism>
<reference evidence="3 4" key="1">
    <citation type="submission" date="2018-05" db="EMBL/GenBank/DDBJ databases">
        <title>Description of Sphingomonas pokkalii sp nov, isolated from the rhizosphere of saline tolerant pokkali rice and its draft genome analysis.</title>
        <authorList>
            <person name="Menon R."/>
            <person name="Kumari S."/>
            <person name="Rameshkumar N."/>
        </authorList>
    </citation>
    <scope>NUCLEOTIDE SEQUENCE [LARGE SCALE GENOMIC DNA]</scope>
    <source>
        <strain evidence="3 4">L3B27</strain>
    </source>
</reference>
<dbReference type="InterPro" id="IPR036282">
    <property type="entry name" value="Glutathione-S-Trfase_C_sf"/>
</dbReference>
<dbReference type="InterPro" id="IPR040079">
    <property type="entry name" value="Glutathione_S-Trfase"/>
</dbReference>
<evidence type="ECO:0000259" key="1">
    <source>
        <dbReference type="PROSITE" id="PS50404"/>
    </source>
</evidence>